<evidence type="ECO:0000313" key="5">
    <source>
        <dbReference type="Proteomes" id="UP000296733"/>
    </source>
</evidence>
<accession>A0A1H6BRP8</accession>
<keyword evidence="4" id="KW-1185">Reference proteome</keyword>
<dbReference type="Pfam" id="PF08241">
    <property type="entry name" value="Methyltransf_11"/>
    <property type="match status" value="1"/>
</dbReference>
<organism evidence="3 4">
    <name type="scientific">Halobellus limi</name>
    <dbReference type="NCBI Taxonomy" id="699433"/>
    <lineage>
        <taxon>Archaea</taxon>
        <taxon>Methanobacteriati</taxon>
        <taxon>Methanobacteriota</taxon>
        <taxon>Stenosarchaea group</taxon>
        <taxon>Halobacteria</taxon>
        <taxon>Halobacteriales</taxon>
        <taxon>Haloferacaceae</taxon>
        <taxon>Halobellus</taxon>
    </lineage>
</organism>
<keyword evidence="3" id="KW-0489">Methyltransferase</keyword>
<proteinExistence type="predicted"/>
<reference evidence="3 4" key="1">
    <citation type="submission" date="2016-10" db="EMBL/GenBank/DDBJ databases">
        <authorList>
            <person name="de Groot N.N."/>
        </authorList>
    </citation>
    <scope>NUCLEOTIDE SEQUENCE [LARGE SCALE GENOMIC DNA]</scope>
    <source>
        <strain evidence="3 4">CGMCC 1.10331</strain>
    </source>
</reference>
<dbReference type="Proteomes" id="UP000236740">
    <property type="component" value="Unassembled WGS sequence"/>
</dbReference>
<evidence type="ECO:0000259" key="1">
    <source>
        <dbReference type="Pfam" id="PF08241"/>
    </source>
</evidence>
<sequence>MLGRMEWLNRLVTRRYRQPHFQQARGRVLDVACGTATNARYVPDATEYVGIDVSVDMLEQAAANVDWLTRGETLREMDAQNLDFEDDSFDTVISSLSTCTFPDPVAALSEMGRVCAPDGQILLLEHGRSSVGSIARFQDWRADAHFEKHSCRWNQEPLDVVVESPLTVVESSSALLGIITAIEARPE</sequence>
<dbReference type="CDD" id="cd02440">
    <property type="entry name" value="AdoMet_MTases"/>
    <property type="match status" value="1"/>
</dbReference>
<dbReference type="InterPro" id="IPR029063">
    <property type="entry name" value="SAM-dependent_MTases_sf"/>
</dbReference>
<dbReference type="InterPro" id="IPR050508">
    <property type="entry name" value="Methyltransf_Superfamily"/>
</dbReference>
<dbReference type="EMBL" id="FNVN01000005">
    <property type="protein sequence ID" value="SEG63364.1"/>
    <property type="molecule type" value="Genomic_DNA"/>
</dbReference>
<dbReference type="AlphaFoldDB" id="A0A1H6BRP8"/>
<evidence type="ECO:0000313" key="2">
    <source>
        <dbReference type="EMBL" id="QCC49354.1"/>
    </source>
</evidence>
<gene>
    <name evidence="2" type="ORF">DV707_16490</name>
    <name evidence="3" type="ORF">SAMN04488133_2968</name>
</gene>
<evidence type="ECO:0000313" key="3">
    <source>
        <dbReference type="EMBL" id="SEG63364.1"/>
    </source>
</evidence>
<dbReference type="EMBL" id="CP031313">
    <property type="protein sequence ID" value="QCC49354.1"/>
    <property type="molecule type" value="Genomic_DNA"/>
</dbReference>
<dbReference type="KEGG" id="hlm:DV707_16490"/>
<dbReference type="Gene3D" id="3.40.50.150">
    <property type="entry name" value="Vaccinia Virus protein VP39"/>
    <property type="match status" value="1"/>
</dbReference>
<protein>
    <submittedName>
        <fullName evidence="2">Class I SAM-dependent methyltransferase</fullName>
    </submittedName>
    <submittedName>
        <fullName evidence="3">Methyltransferase domain-containing protein</fullName>
    </submittedName>
</protein>
<dbReference type="PANTHER" id="PTHR42912:SF96">
    <property type="entry name" value="METHYLTRANSFERASE DOMAIN-CONTAINING PROTEIN"/>
    <property type="match status" value="1"/>
</dbReference>
<reference evidence="2 5" key="2">
    <citation type="journal article" date="2019" name="Nat. Commun.">
        <title>A new type of DNA phosphorothioation-based antiviral system in archaea.</title>
        <authorList>
            <person name="Xiong L."/>
            <person name="Liu S."/>
            <person name="Chen S."/>
            <person name="Xiao Y."/>
            <person name="Zhu B."/>
            <person name="Gao Y."/>
            <person name="Zhang Y."/>
            <person name="Chen B."/>
            <person name="Luo J."/>
            <person name="Deng Z."/>
            <person name="Chen X."/>
            <person name="Wang L."/>
            <person name="Chen S."/>
        </authorList>
    </citation>
    <scope>NUCLEOTIDE SEQUENCE [LARGE SCALE GENOMIC DNA]</scope>
    <source>
        <strain evidence="2 5">CGMCC 1.10331</strain>
        <plasmid evidence="2 5">unnamed2</plasmid>
    </source>
</reference>
<dbReference type="GeneID" id="39859719"/>
<dbReference type="RefSeq" id="WP_103992628.1">
    <property type="nucleotide sequence ID" value="NZ_CP031313.1"/>
</dbReference>
<dbReference type="InterPro" id="IPR013216">
    <property type="entry name" value="Methyltransf_11"/>
</dbReference>
<evidence type="ECO:0000313" key="4">
    <source>
        <dbReference type="Proteomes" id="UP000236740"/>
    </source>
</evidence>
<keyword evidence="2" id="KW-0614">Plasmid</keyword>
<keyword evidence="3" id="KW-0808">Transferase</keyword>
<dbReference type="OrthoDB" id="147504at2157"/>
<feature type="domain" description="Methyltransferase type 11" evidence="1">
    <location>
        <begin position="29"/>
        <end position="122"/>
    </location>
</feature>
<dbReference type="GO" id="GO:0008757">
    <property type="term" value="F:S-adenosylmethionine-dependent methyltransferase activity"/>
    <property type="evidence" value="ECO:0007669"/>
    <property type="project" value="InterPro"/>
</dbReference>
<dbReference type="SUPFAM" id="SSF53335">
    <property type="entry name" value="S-adenosyl-L-methionine-dependent methyltransferases"/>
    <property type="match status" value="1"/>
</dbReference>
<dbReference type="Proteomes" id="UP000296733">
    <property type="component" value="Plasmid unnamed2"/>
</dbReference>
<dbReference type="PANTHER" id="PTHR42912">
    <property type="entry name" value="METHYLTRANSFERASE"/>
    <property type="match status" value="1"/>
</dbReference>
<geneLocation type="plasmid" evidence="2">
    <name>unnamed2</name>
</geneLocation>
<dbReference type="GO" id="GO:0032259">
    <property type="term" value="P:methylation"/>
    <property type="evidence" value="ECO:0007669"/>
    <property type="project" value="UniProtKB-KW"/>
</dbReference>
<name>A0A1H6BRP8_9EURY</name>